<dbReference type="InParanoid" id="B4N050"/>
<evidence type="ECO:0000256" key="4">
    <source>
        <dbReference type="ARBA" id="ARBA00022964"/>
    </source>
</evidence>
<dbReference type="eggNOG" id="KOG1591">
    <property type="taxonomic scope" value="Eukaryota"/>
</dbReference>
<protein>
    <recommendedName>
        <fullName evidence="7">Fe2OG dioxygenase domain-containing protein</fullName>
    </recommendedName>
</protein>
<evidence type="ECO:0000256" key="5">
    <source>
        <dbReference type="ARBA" id="ARBA00023002"/>
    </source>
</evidence>
<dbReference type="Gene3D" id="2.60.120.620">
    <property type="entry name" value="q2cbj1_9rhob like domain"/>
    <property type="match status" value="1"/>
</dbReference>
<dbReference type="GO" id="GO:0005783">
    <property type="term" value="C:endoplasmic reticulum"/>
    <property type="evidence" value="ECO:0007669"/>
    <property type="project" value="TreeGrafter"/>
</dbReference>
<keyword evidence="2" id="KW-0479">Metal-binding</keyword>
<gene>
    <name evidence="8" type="primary">Dwil\GK24258</name>
    <name evidence="8" type="ORF">Dwil_GK24258</name>
</gene>
<dbReference type="HOGENOM" id="CLU_058132_4_0_1"/>
<comment type="cofactor">
    <cofactor evidence="1">
        <name>L-ascorbate</name>
        <dbReference type="ChEBI" id="CHEBI:38290"/>
    </cofactor>
</comment>
<dbReference type="SMART" id="SM00702">
    <property type="entry name" value="P4Hc"/>
    <property type="match status" value="1"/>
</dbReference>
<keyword evidence="9" id="KW-1185">Reference proteome</keyword>
<keyword evidence="3" id="KW-0847">Vitamin C</keyword>
<dbReference type="OrthoDB" id="420380at2759"/>
<feature type="domain" description="Fe2OG dioxygenase" evidence="7">
    <location>
        <begin position="108"/>
        <end position="224"/>
    </location>
</feature>
<evidence type="ECO:0000256" key="2">
    <source>
        <dbReference type="ARBA" id="ARBA00022723"/>
    </source>
</evidence>
<dbReference type="Proteomes" id="UP000007798">
    <property type="component" value="Unassembled WGS sequence"/>
</dbReference>
<evidence type="ECO:0000256" key="3">
    <source>
        <dbReference type="ARBA" id="ARBA00022896"/>
    </source>
</evidence>
<dbReference type="InterPro" id="IPR006620">
    <property type="entry name" value="Pro_4_hyd_alph"/>
</dbReference>
<accession>B4N050</accession>
<dbReference type="GO" id="GO:0004656">
    <property type="term" value="F:procollagen-proline 4-dioxygenase activity"/>
    <property type="evidence" value="ECO:0007669"/>
    <property type="project" value="TreeGrafter"/>
</dbReference>
<dbReference type="InterPro" id="IPR044862">
    <property type="entry name" value="Pro_4_hyd_alph_FE2OG_OXY"/>
</dbReference>
<evidence type="ECO:0000259" key="7">
    <source>
        <dbReference type="PROSITE" id="PS51471"/>
    </source>
</evidence>
<keyword evidence="4" id="KW-0223">Dioxygenase</keyword>
<dbReference type="PANTHER" id="PTHR10869:SF244">
    <property type="entry name" value="PROLYL 4-HYDROXYLASE SUBUNIT ALPHA-2"/>
    <property type="match status" value="1"/>
</dbReference>
<dbReference type="InterPro" id="IPR045054">
    <property type="entry name" value="P4HA-like"/>
</dbReference>
<name>B4N050_DROWI</name>
<evidence type="ECO:0000313" key="8">
    <source>
        <dbReference type="EMBL" id="EDW77985.2"/>
    </source>
</evidence>
<evidence type="ECO:0000256" key="1">
    <source>
        <dbReference type="ARBA" id="ARBA00001961"/>
    </source>
</evidence>
<organism evidence="8 9">
    <name type="scientific">Drosophila willistoni</name>
    <name type="common">Fruit fly</name>
    <dbReference type="NCBI Taxonomy" id="7260"/>
    <lineage>
        <taxon>Eukaryota</taxon>
        <taxon>Metazoa</taxon>
        <taxon>Ecdysozoa</taxon>
        <taxon>Arthropoda</taxon>
        <taxon>Hexapoda</taxon>
        <taxon>Insecta</taxon>
        <taxon>Pterygota</taxon>
        <taxon>Neoptera</taxon>
        <taxon>Endopterygota</taxon>
        <taxon>Diptera</taxon>
        <taxon>Brachycera</taxon>
        <taxon>Muscomorpha</taxon>
        <taxon>Ephydroidea</taxon>
        <taxon>Drosophilidae</taxon>
        <taxon>Drosophila</taxon>
        <taxon>Sophophora</taxon>
    </lineage>
</organism>
<proteinExistence type="predicted"/>
<dbReference type="EMBL" id="CH963920">
    <property type="protein sequence ID" value="EDW77985.2"/>
    <property type="molecule type" value="Genomic_DNA"/>
</dbReference>
<dbReference type="Pfam" id="PF13640">
    <property type="entry name" value="2OG-FeII_Oxy_3"/>
    <property type="match status" value="1"/>
</dbReference>
<dbReference type="PANTHER" id="PTHR10869">
    <property type="entry name" value="PROLYL 4-HYDROXYLASE ALPHA SUBUNIT"/>
    <property type="match status" value="1"/>
</dbReference>
<keyword evidence="6" id="KW-0408">Iron</keyword>
<dbReference type="GO" id="GO:0031418">
    <property type="term" value="F:L-ascorbic acid binding"/>
    <property type="evidence" value="ECO:0007669"/>
    <property type="project" value="UniProtKB-KW"/>
</dbReference>
<dbReference type="STRING" id="7260.B4N050"/>
<keyword evidence="5 8" id="KW-0560">Oxidoreductase</keyword>
<dbReference type="PROSITE" id="PS51471">
    <property type="entry name" value="FE2OG_OXY"/>
    <property type="match status" value="1"/>
</dbReference>
<reference evidence="8 9" key="1">
    <citation type="journal article" date="2007" name="Nature">
        <title>Evolution of genes and genomes on the Drosophila phylogeny.</title>
        <authorList>
            <consortium name="Drosophila 12 Genomes Consortium"/>
            <person name="Clark A.G."/>
            <person name="Eisen M.B."/>
            <person name="Smith D.R."/>
            <person name="Bergman C.M."/>
            <person name="Oliver B."/>
            <person name="Markow T.A."/>
            <person name="Kaufman T.C."/>
            <person name="Kellis M."/>
            <person name="Gelbart W."/>
            <person name="Iyer V.N."/>
            <person name="Pollard D.A."/>
            <person name="Sackton T.B."/>
            <person name="Larracuente A.M."/>
            <person name="Singh N.D."/>
            <person name="Abad J.P."/>
            <person name="Abt D.N."/>
            <person name="Adryan B."/>
            <person name="Aguade M."/>
            <person name="Akashi H."/>
            <person name="Anderson W.W."/>
            <person name="Aquadro C.F."/>
            <person name="Ardell D.H."/>
            <person name="Arguello R."/>
            <person name="Artieri C.G."/>
            <person name="Barbash D.A."/>
            <person name="Barker D."/>
            <person name="Barsanti P."/>
            <person name="Batterham P."/>
            <person name="Batzoglou S."/>
            <person name="Begun D."/>
            <person name="Bhutkar A."/>
            <person name="Blanco E."/>
            <person name="Bosak S.A."/>
            <person name="Bradley R.K."/>
            <person name="Brand A.D."/>
            <person name="Brent M.R."/>
            <person name="Brooks A.N."/>
            <person name="Brown R.H."/>
            <person name="Butlin R.K."/>
            <person name="Caggese C."/>
            <person name="Calvi B.R."/>
            <person name="Bernardo de Carvalho A."/>
            <person name="Caspi A."/>
            <person name="Castrezana S."/>
            <person name="Celniker S.E."/>
            <person name="Chang J.L."/>
            <person name="Chapple C."/>
            <person name="Chatterji S."/>
            <person name="Chinwalla A."/>
            <person name="Civetta A."/>
            <person name="Clifton S.W."/>
            <person name="Comeron J.M."/>
            <person name="Costello J.C."/>
            <person name="Coyne J.A."/>
            <person name="Daub J."/>
            <person name="David R.G."/>
            <person name="Delcher A.L."/>
            <person name="Delehaunty K."/>
            <person name="Do C.B."/>
            <person name="Ebling H."/>
            <person name="Edwards K."/>
            <person name="Eickbush T."/>
            <person name="Evans J.D."/>
            <person name="Filipski A."/>
            <person name="Findeiss S."/>
            <person name="Freyhult E."/>
            <person name="Fulton L."/>
            <person name="Fulton R."/>
            <person name="Garcia A.C."/>
            <person name="Gardiner A."/>
            <person name="Garfield D.A."/>
            <person name="Garvin B.E."/>
            <person name="Gibson G."/>
            <person name="Gilbert D."/>
            <person name="Gnerre S."/>
            <person name="Godfrey J."/>
            <person name="Good R."/>
            <person name="Gotea V."/>
            <person name="Gravely B."/>
            <person name="Greenberg A.J."/>
            <person name="Griffiths-Jones S."/>
            <person name="Gross S."/>
            <person name="Guigo R."/>
            <person name="Gustafson E.A."/>
            <person name="Haerty W."/>
            <person name="Hahn M.W."/>
            <person name="Halligan D.L."/>
            <person name="Halpern A.L."/>
            <person name="Halter G.M."/>
            <person name="Han M.V."/>
            <person name="Heger A."/>
            <person name="Hillier L."/>
            <person name="Hinrichs A.S."/>
            <person name="Holmes I."/>
            <person name="Hoskins R.A."/>
            <person name="Hubisz M.J."/>
            <person name="Hultmark D."/>
            <person name="Huntley M.A."/>
            <person name="Jaffe D.B."/>
            <person name="Jagadeeshan S."/>
            <person name="Jeck W.R."/>
            <person name="Johnson J."/>
            <person name="Jones C.D."/>
            <person name="Jordan W.C."/>
            <person name="Karpen G.H."/>
            <person name="Kataoka E."/>
            <person name="Keightley P.D."/>
            <person name="Kheradpour P."/>
            <person name="Kirkness E.F."/>
            <person name="Koerich L.B."/>
            <person name="Kristiansen K."/>
            <person name="Kudrna D."/>
            <person name="Kulathinal R.J."/>
            <person name="Kumar S."/>
            <person name="Kwok R."/>
            <person name="Lander E."/>
            <person name="Langley C.H."/>
            <person name="Lapoint R."/>
            <person name="Lazzaro B.P."/>
            <person name="Lee S.J."/>
            <person name="Levesque L."/>
            <person name="Li R."/>
            <person name="Lin C.F."/>
            <person name="Lin M.F."/>
            <person name="Lindblad-Toh K."/>
            <person name="Llopart A."/>
            <person name="Long M."/>
            <person name="Low L."/>
            <person name="Lozovsky E."/>
            <person name="Lu J."/>
            <person name="Luo M."/>
            <person name="Machado C.A."/>
            <person name="Makalowski W."/>
            <person name="Marzo M."/>
            <person name="Matsuda M."/>
            <person name="Matzkin L."/>
            <person name="McAllister B."/>
            <person name="McBride C.S."/>
            <person name="McKernan B."/>
            <person name="McKernan K."/>
            <person name="Mendez-Lago M."/>
            <person name="Minx P."/>
            <person name="Mollenhauer M.U."/>
            <person name="Montooth K."/>
            <person name="Mount S.M."/>
            <person name="Mu X."/>
            <person name="Myers E."/>
            <person name="Negre B."/>
            <person name="Newfeld S."/>
            <person name="Nielsen R."/>
            <person name="Noor M.A."/>
            <person name="O'Grady P."/>
            <person name="Pachter L."/>
            <person name="Papaceit M."/>
            <person name="Parisi M.J."/>
            <person name="Parisi M."/>
            <person name="Parts L."/>
            <person name="Pedersen J.S."/>
            <person name="Pesole G."/>
            <person name="Phillippy A.M."/>
            <person name="Ponting C.P."/>
            <person name="Pop M."/>
            <person name="Porcelli D."/>
            <person name="Powell J.R."/>
            <person name="Prohaska S."/>
            <person name="Pruitt K."/>
            <person name="Puig M."/>
            <person name="Quesneville H."/>
            <person name="Ram K.R."/>
            <person name="Rand D."/>
            <person name="Rasmussen M.D."/>
            <person name="Reed L.K."/>
            <person name="Reenan R."/>
            <person name="Reily A."/>
            <person name="Remington K.A."/>
            <person name="Rieger T.T."/>
            <person name="Ritchie M.G."/>
            <person name="Robin C."/>
            <person name="Rogers Y.H."/>
            <person name="Rohde C."/>
            <person name="Rozas J."/>
            <person name="Rubenfield M.J."/>
            <person name="Ruiz A."/>
            <person name="Russo S."/>
            <person name="Salzberg S.L."/>
            <person name="Sanchez-Gracia A."/>
            <person name="Saranga D.J."/>
            <person name="Sato H."/>
            <person name="Schaeffer S.W."/>
            <person name="Schatz M.C."/>
            <person name="Schlenke T."/>
            <person name="Schwartz R."/>
            <person name="Segarra C."/>
            <person name="Singh R.S."/>
            <person name="Sirot L."/>
            <person name="Sirota M."/>
            <person name="Sisneros N.B."/>
            <person name="Smith C.D."/>
            <person name="Smith T.F."/>
            <person name="Spieth J."/>
            <person name="Stage D.E."/>
            <person name="Stark A."/>
            <person name="Stephan W."/>
            <person name="Strausberg R.L."/>
            <person name="Strempel S."/>
            <person name="Sturgill D."/>
            <person name="Sutton G."/>
            <person name="Sutton G.G."/>
            <person name="Tao W."/>
            <person name="Teichmann S."/>
            <person name="Tobari Y.N."/>
            <person name="Tomimura Y."/>
            <person name="Tsolas J.M."/>
            <person name="Valente V.L."/>
            <person name="Venter E."/>
            <person name="Venter J.C."/>
            <person name="Vicario S."/>
            <person name="Vieira F.G."/>
            <person name="Vilella A.J."/>
            <person name="Villasante A."/>
            <person name="Walenz B."/>
            <person name="Wang J."/>
            <person name="Wasserman M."/>
            <person name="Watts T."/>
            <person name="Wilson D."/>
            <person name="Wilson R.K."/>
            <person name="Wing R.A."/>
            <person name="Wolfner M.F."/>
            <person name="Wong A."/>
            <person name="Wong G.K."/>
            <person name="Wu C.I."/>
            <person name="Wu G."/>
            <person name="Yamamoto D."/>
            <person name="Yang H.P."/>
            <person name="Yang S.P."/>
            <person name="Yorke J.A."/>
            <person name="Yoshida K."/>
            <person name="Zdobnov E."/>
            <person name="Zhang P."/>
            <person name="Zhang Y."/>
            <person name="Zimin A.V."/>
            <person name="Baldwin J."/>
            <person name="Abdouelleil A."/>
            <person name="Abdulkadir J."/>
            <person name="Abebe A."/>
            <person name="Abera B."/>
            <person name="Abreu J."/>
            <person name="Acer S.C."/>
            <person name="Aftuck L."/>
            <person name="Alexander A."/>
            <person name="An P."/>
            <person name="Anderson E."/>
            <person name="Anderson S."/>
            <person name="Arachi H."/>
            <person name="Azer M."/>
            <person name="Bachantsang P."/>
            <person name="Barry A."/>
            <person name="Bayul T."/>
            <person name="Berlin A."/>
            <person name="Bessette D."/>
            <person name="Bloom T."/>
            <person name="Blye J."/>
            <person name="Boguslavskiy L."/>
            <person name="Bonnet C."/>
            <person name="Boukhgalter B."/>
            <person name="Bourzgui I."/>
            <person name="Brown A."/>
            <person name="Cahill P."/>
            <person name="Channer S."/>
            <person name="Cheshatsang Y."/>
            <person name="Chuda L."/>
            <person name="Citroen M."/>
            <person name="Collymore A."/>
            <person name="Cooke P."/>
            <person name="Costello M."/>
            <person name="D'Aco K."/>
            <person name="Daza R."/>
            <person name="De Haan G."/>
            <person name="DeGray S."/>
            <person name="DeMaso C."/>
            <person name="Dhargay N."/>
            <person name="Dooley K."/>
            <person name="Dooley E."/>
            <person name="Doricent M."/>
            <person name="Dorje P."/>
            <person name="Dorjee K."/>
            <person name="Dupes A."/>
            <person name="Elong R."/>
            <person name="Falk J."/>
            <person name="Farina A."/>
            <person name="Faro S."/>
            <person name="Ferguson D."/>
            <person name="Fisher S."/>
            <person name="Foley C.D."/>
            <person name="Franke A."/>
            <person name="Friedrich D."/>
            <person name="Gadbois L."/>
            <person name="Gearin G."/>
            <person name="Gearin C.R."/>
            <person name="Giannoukos G."/>
            <person name="Goode T."/>
            <person name="Graham J."/>
            <person name="Grandbois E."/>
            <person name="Grewal S."/>
            <person name="Gyaltsen K."/>
            <person name="Hafez N."/>
            <person name="Hagos B."/>
            <person name="Hall J."/>
            <person name="Henson C."/>
            <person name="Hollinger A."/>
            <person name="Honan T."/>
            <person name="Huard M.D."/>
            <person name="Hughes L."/>
            <person name="Hurhula B."/>
            <person name="Husby M.E."/>
            <person name="Kamat A."/>
            <person name="Kanga B."/>
            <person name="Kashin S."/>
            <person name="Khazanovich D."/>
            <person name="Kisner P."/>
            <person name="Lance K."/>
            <person name="Lara M."/>
            <person name="Lee W."/>
            <person name="Lennon N."/>
            <person name="Letendre F."/>
            <person name="LeVine R."/>
            <person name="Lipovsky A."/>
            <person name="Liu X."/>
            <person name="Liu J."/>
            <person name="Liu S."/>
            <person name="Lokyitsang T."/>
            <person name="Lokyitsang Y."/>
            <person name="Lubonja R."/>
            <person name="Lui A."/>
            <person name="MacDonald P."/>
            <person name="Magnisalis V."/>
            <person name="Maru K."/>
            <person name="Matthews C."/>
            <person name="McCusker W."/>
            <person name="McDonough S."/>
            <person name="Mehta T."/>
            <person name="Meldrim J."/>
            <person name="Meneus L."/>
            <person name="Mihai O."/>
            <person name="Mihalev A."/>
            <person name="Mihova T."/>
            <person name="Mittelman R."/>
            <person name="Mlenga V."/>
            <person name="Montmayeur A."/>
            <person name="Mulrain L."/>
            <person name="Navidi A."/>
            <person name="Naylor J."/>
            <person name="Negash T."/>
            <person name="Nguyen T."/>
            <person name="Nguyen N."/>
            <person name="Nicol R."/>
            <person name="Norbu C."/>
            <person name="Norbu N."/>
            <person name="Novod N."/>
            <person name="O'Neill B."/>
            <person name="Osman S."/>
            <person name="Markiewicz E."/>
            <person name="Oyono O.L."/>
            <person name="Patti C."/>
            <person name="Phunkhang P."/>
            <person name="Pierre F."/>
            <person name="Priest M."/>
            <person name="Raghuraman S."/>
            <person name="Rege F."/>
            <person name="Reyes R."/>
            <person name="Rise C."/>
            <person name="Rogov P."/>
            <person name="Ross K."/>
            <person name="Ryan E."/>
            <person name="Settipalli S."/>
            <person name="Shea T."/>
            <person name="Sherpa N."/>
            <person name="Shi L."/>
            <person name="Shih D."/>
            <person name="Sparrow T."/>
            <person name="Spaulding J."/>
            <person name="Stalker J."/>
            <person name="Stange-Thomann N."/>
            <person name="Stavropoulos S."/>
            <person name="Stone C."/>
            <person name="Strader C."/>
            <person name="Tesfaye S."/>
            <person name="Thomson T."/>
            <person name="Thoulutsang Y."/>
            <person name="Thoulutsang D."/>
            <person name="Topham K."/>
            <person name="Topping I."/>
            <person name="Tsamla T."/>
            <person name="Vassiliev H."/>
            <person name="Vo A."/>
            <person name="Wangchuk T."/>
            <person name="Wangdi T."/>
            <person name="Weiand M."/>
            <person name="Wilkinson J."/>
            <person name="Wilson A."/>
            <person name="Yadav S."/>
            <person name="Young G."/>
            <person name="Yu Q."/>
            <person name="Zembek L."/>
            <person name="Zhong D."/>
            <person name="Zimmer A."/>
            <person name="Zwirko Z."/>
            <person name="Jaffe D.B."/>
            <person name="Alvarez P."/>
            <person name="Brockman W."/>
            <person name="Butler J."/>
            <person name="Chin C."/>
            <person name="Gnerre S."/>
            <person name="Grabherr M."/>
            <person name="Kleber M."/>
            <person name="Mauceli E."/>
            <person name="MacCallum I."/>
        </authorList>
    </citation>
    <scope>NUCLEOTIDE SEQUENCE [LARGE SCALE GENOMIC DNA]</scope>
    <source>
        <strain evidence="9">Tucson 14030-0811.24</strain>
    </source>
</reference>
<evidence type="ECO:0000313" key="9">
    <source>
        <dbReference type="Proteomes" id="UP000007798"/>
    </source>
</evidence>
<dbReference type="GO" id="GO:0005506">
    <property type="term" value="F:iron ion binding"/>
    <property type="evidence" value="ECO:0007669"/>
    <property type="project" value="InterPro"/>
</dbReference>
<evidence type="ECO:0000256" key="6">
    <source>
        <dbReference type="ARBA" id="ARBA00023004"/>
    </source>
</evidence>
<dbReference type="AlphaFoldDB" id="B4N050"/>
<sequence length="231" mass="26179">MELGCRGHLKAPSNRNLFCSYNSTTTPFLRLAPFKTEEISLDPFILLFHNAIYDNEISYFTKVKRKDMREAHTDNYTTPNEQYRIMQVKVYEGIGDKMDKTLLERVKDISGLSAGNKSELAAGNYGLGSYFPEHSDYRDIKVSPELNETGDRLATILFYLSDVAQGGHTIFPLANVTVQPKKGSALFWFNLHNDGEPNIKSLHGVCPIIEGNRWKPLKLTFKSINAPMPDR</sequence>
<dbReference type="InterPro" id="IPR005123">
    <property type="entry name" value="Oxoglu/Fe-dep_dioxygenase_dom"/>
</dbReference>